<reference evidence="1 2" key="1">
    <citation type="submission" date="2018-06" db="EMBL/GenBank/DDBJ databases">
        <title>Comparative genomics reveals the genomic features of Rhizophagus irregularis, R. cerebriforme, R. diaphanum and Gigaspora rosea, and their symbiotic lifestyle signature.</title>
        <authorList>
            <person name="Morin E."/>
            <person name="San Clemente H."/>
            <person name="Chen E.C.H."/>
            <person name="De La Providencia I."/>
            <person name="Hainaut M."/>
            <person name="Kuo A."/>
            <person name="Kohler A."/>
            <person name="Murat C."/>
            <person name="Tang N."/>
            <person name="Roy S."/>
            <person name="Loubradou J."/>
            <person name="Henrissat B."/>
            <person name="Grigoriev I.V."/>
            <person name="Corradi N."/>
            <person name="Roux C."/>
            <person name="Martin F.M."/>
        </authorList>
    </citation>
    <scope>NUCLEOTIDE SEQUENCE [LARGE SCALE GENOMIC DNA]</scope>
    <source>
        <strain evidence="1 2">DAOM 194757</strain>
    </source>
</reference>
<keyword evidence="2" id="KW-1185">Reference proteome</keyword>
<gene>
    <name evidence="1" type="ORF">C2G38_2187792</name>
</gene>
<dbReference type="Proteomes" id="UP000266673">
    <property type="component" value="Unassembled WGS sequence"/>
</dbReference>
<protein>
    <submittedName>
        <fullName evidence="1">Uncharacterized protein</fullName>
    </submittedName>
</protein>
<comment type="caution">
    <text evidence="1">The sequence shown here is derived from an EMBL/GenBank/DDBJ whole genome shotgun (WGS) entry which is preliminary data.</text>
</comment>
<sequence length="201" mass="23380">MSNNYNLSEIKTVRFSEVKYASLSNIKSYFKNFDQNNISEAFDATRNKQKKVITAKEWPAFTKKFYNLQVESQSGFKSLIKYLEEEKEKQRKNNEPIAYQTFRCFTTIDHENSTSKETIQVYSIAMYYIALCNLYGNGTVKNEHYAFTVAKFLEEHNKSSDALKVYKLLYSEANDAKIKKKALHKIGTLKLKINSNLISKP</sequence>
<proteinExistence type="predicted"/>
<dbReference type="OrthoDB" id="2455238at2759"/>
<evidence type="ECO:0000313" key="1">
    <source>
        <dbReference type="EMBL" id="RIB17263.1"/>
    </source>
</evidence>
<organism evidence="1 2">
    <name type="scientific">Gigaspora rosea</name>
    <dbReference type="NCBI Taxonomy" id="44941"/>
    <lineage>
        <taxon>Eukaryota</taxon>
        <taxon>Fungi</taxon>
        <taxon>Fungi incertae sedis</taxon>
        <taxon>Mucoromycota</taxon>
        <taxon>Glomeromycotina</taxon>
        <taxon>Glomeromycetes</taxon>
        <taxon>Diversisporales</taxon>
        <taxon>Gigasporaceae</taxon>
        <taxon>Gigaspora</taxon>
    </lineage>
</organism>
<accession>A0A397VB95</accession>
<dbReference type="EMBL" id="QKWP01000619">
    <property type="protein sequence ID" value="RIB17263.1"/>
    <property type="molecule type" value="Genomic_DNA"/>
</dbReference>
<dbReference type="AlphaFoldDB" id="A0A397VB95"/>
<evidence type="ECO:0000313" key="2">
    <source>
        <dbReference type="Proteomes" id="UP000266673"/>
    </source>
</evidence>
<name>A0A397VB95_9GLOM</name>